<organism evidence="1 2">
    <name type="scientific">Geotoga petraea</name>
    <dbReference type="NCBI Taxonomy" id="28234"/>
    <lineage>
        <taxon>Bacteria</taxon>
        <taxon>Thermotogati</taxon>
        <taxon>Thermotogota</taxon>
        <taxon>Thermotogae</taxon>
        <taxon>Petrotogales</taxon>
        <taxon>Petrotogaceae</taxon>
        <taxon>Geotoga</taxon>
    </lineage>
</organism>
<reference evidence="1 2" key="1">
    <citation type="submission" date="2016-10" db="EMBL/GenBank/DDBJ databases">
        <authorList>
            <person name="de Groot N.N."/>
        </authorList>
    </citation>
    <scope>NUCLEOTIDE SEQUENCE [LARGE SCALE GENOMIC DNA]</scope>
    <source>
        <strain evidence="1 2">WG14</strain>
    </source>
</reference>
<accession>A0A1G6MNJ6</accession>
<dbReference type="RefSeq" id="WP_091403855.1">
    <property type="nucleotide sequence ID" value="NZ_FMYV01000005.1"/>
</dbReference>
<evidence type="ECO:0000313" key="1">
    <source>
        <dbReference type="EMBL" id="SDC56814.1"/>
    </source>
</evidence>
<dbReference type="AlphaFoldDB" id="A0A1G6MNJ6"/>
<dbReference type="EMBL" id="FMYV01000005">
    <property type="protein sequence ID" value="SDC56814.1"/>
    <property type="molecule type" value="Genomic_DNA"/>
</dbReference>
<proteinExistence type="predicted"/>
<evidence type="ECO:0000313" key="2">
    <source>
        <dbReference type="Proteomes" id="UP000199322"/>
    </source>
</evidence>
<name>A0A1G6MNJ6_9BACT</name>
<protein>
    <submittedName>
        <fullName evidence="1">Uncharacterized protein</fullName>
    </submittedName>
</protein>
<keyword evidence="2" id="KW-1185">Reference proteome</keyword>
<sequence>MINYKILNPHLRNGYDGIDKICRVKHNFEKIDTFYILFAAVEKKYLYNKIKFNPKVFNKLVNNFLSFALNEDIEDNNINKNLDKYIYRYIKKEKNREEIRLEDIYFILEKFSEYSGYNVHIYISLEIYIKLGYLHLSMHNGDITLDEEADRILREYHLRIHKILPPEDNNDYSHYEEDDKAYKKYFGKYYYYKAYSENFNYLLEIMEFEKMIKPLYK</sequence>
<dbReference type="Proteomes" id="UP000199322">
    <property type="component" value="Unassembled WGS sequence"/>
</dbReference>
<gene>
    <name evidence="1" type="ORF">SAMN04488588_1314</name>
</gene>
<dbReference type="STRING" id="28234.SAMN04488588_1314"/>